<dbReference type="AlphaFoldDB" id="A0A7I9WVU0"/>
<keyword evidence="2" id="KW-1185">Reference proteome</keyword>
<sequence>MSDDEFTPSLDDVAAVFAYAGLTVPAKRLADNHETYASTLALIRKASTPGLGETVPAVGFKASWD</sequence>
<evidence type="ECO:0000313" key="1">
    <source>
        <dbReference type="EMBL" id="GFG61699.1"/>
    </source>
</evidence>
<proteinExistence type="predicted"/>
<reference evidence="1 2" key="1">
    <citation type="journal article" date="2019" name="Emerg. Microbes Infect.">
        <title>Comprehensive subspecies identification of 175 nontuberculous mycobacteria species based on 7547 genomic profiles.</title>
        <authorList>
            <person name="Matsumoto Y."/>
            <person name="Kinjo T."/>
            <person name="Motooka D."/>
            <person name="Nabeya D."/>
            <person name="Jung N."/>
            <person name="Uechi K."/>
            <person name="Horii T."/>
            <person name="Iida T."/>
            <person name="Fujita J."/>
            <person name="Nakamura S."/>
        </authorList>
    </citation>
    <scope>NUCLEOTIDE SEQUENCE [LARGE SCALE GENOMIC DNA]</scope>
    <source>
        <strain evidence="1 2">JCM 13392</strain>
    </source>
</reference>
<name>A0A7I9WVU0_9MYCO</name>
<evidence type="ECO:0000313" key="2">
    <source>
        <dbReference type="Proteomes" id="UP000465241"/>
    </source>
</evidence>
<dbReference type="EMBL" id="BLKT01000003">
    <property type="protein sequence ID" value="GFG61699.1"/>
    <property type="molecule type" value="Genomic_DNA"/>
</dbReference>
<dbReference type="RefSeq" id="WP_068915281.1">
    <property type="nucleotide sequence ID" value="NZ_BAAAMC010000023.1"/>
</dbReference>
<comment type="caution">
    <text evidence="1">The sequence shown here is derived from an EMBL/GenBank/DDBJ whole genome shotgun (WGS) entry which is preliminary data.</text>
</comment>
<organism evidence="1 2">
    <name type="scientific">Mycolicibacterium murale</name>
    <dbReference type="NCBI Taxonomy" id="182220"/>
    <lineage>
        <taxon>Bacteria</taxon>
        <taxon>Bacillati</taxon>
        <taxon>Actinomycetota</taxon>
        <taxon>Actinomycetes</taxon>
        <taxon>Mycobacteriales</taxon>
        <taxon>Mycobacteriaceae</taxon>
        <taxon>Mycolicibacterium</taxon>
    </lineage>
</organism>
<evidence type="ECO:0008006" key="3">
    <source>
        <dbReference type="Google" id="ProtNLM"/>
    </source>
</evidence>
<protein>
    <recommendedName>
        <fullName evidence="3">Amidase</fullName>
    </recommendedName>
</protein>
<accession>A0A7I9WVU0</accession>
<gene>
    <name evidence="1" type="ORF">MMUR_58350</name>
</gene>
<dbReference type="Proteomes" id="UP000465241">
    <property type="component" value="Unassembled WGS sequence"/>
</dbReference>